<sequence length="218" mass="23192">MVDEVSSQVSSQISWHLVGDYFENCSCNIVCPCLVSAGAPLTARPTEGFCNVPLIFHIASGRYGDTALDGLNVLVILHAPGIMADGDWSQATYVDQRADDRQTEALAAIFGGTAGGPMAAFAPLISKNLGVSKVPITFRIDGKTRSAEIPGILHMSVDPLPTMHPSGEMWANIGHPVSPDRMVMAVGAPGNIFSDHGMRWDNSGKNGLYAPIQWSNQA</sequence>
<dbReference type="AlphaFoldDB" id="A0A4Q1V5C8"/>
<comment type="caution">
    <text evidence="1">The sequence shown here is derived from an EMBL/GenBank/DDBJ whole genome shotgun (WGS) entry which is preliminary data.</text>
</comment>
<evidence type="ECO:0008006" key="3">
    <source>
        <dbReference type="Google" id="ProtNLM"/>
    </source>
</evidence>
<dbReference type="Proteomes" id="UP000290819">
    <property type="component" value="Unassembled WGS sequence"/>
</dbReference>
<dbReference type="RefSeq" id="WP_129272379.1">
    <property type="nucleotide sequence ID" value="NZ_MZXW01000022.1"/>
</dbReference>
<protein>
    <recommendedName>
        <fullName evidence="3">DUF1326 domain-containing protein</fullName>
    </recommendedName>
</protein>
<gene>
    <name evidence="1" type="ORF">B5V03_21330</name>
</gene>
<keyword evidence="2" id="KW-1185">Reference proteome</keyword>
<accession>A0A4Q1V5C8</accession>
<name>A0A4Q1V5C8_9BRAD</name>
<dbReference type="Pfam" id="PF07040">
    <property type="entry name" value="DUF1326"/>
    <property type="match status" value="1"/>
</dbReference>
<dbReference type="InterPro" id="IPR009758">
    <property type="entry name" value="DUF1326"/>
</dbReference>
<proteinExistence type="predicted"/>
<dbReference type="EMBL" id="MZXW01000022">
    <property type="protein sequence ID" value="RXT45097.1"/>
    <property type="molecule type" value="Genomic_DNA"/>
</dbReference>
<evidence type="ECO:0000313" key="1">
    <source>
        <dbReference type="EMBL" id="RXT45097.1"/>
    </source>
</evidence>
<organism evidence="1 2">
    <name type="scientific">Bradyrhizobium betae</name>
    <dbReference type="NCBI Taxonomy" id="244734"/>
    <lineage>
        <taxon>Bacteria</taxon>
        <taxon>Pseudomonadati</taxon>
        <taxon>Pseudomonadota</taxon>
        <taxon>Alphaproteobacteria</taxon>
        <taxon>Hyphomicrobiales</taxon>
        <taxon>Nitrobacteraceae</taxon>
        <taxon>Bradyrhizobium</taxon>
    </lineage>
</organism>
<dbReference type="OrthoDB" id="9802256at2"/>
<evidence type="ECO:0000313" key="2">
    <source>
        <dbReference type="Proteomes" id="UP000290819"/>
    </source>
</evidence>
<reference evidence="1 2" key="1">
    <citation type="submission" date="2017-03" db="EMBL/GenBank/DDBJ databases">
        <authorList>
            <person name="Safronova V.I."/>
            <person name="Sazanova A.L."/>
            <person name="Chirak E.R."/>
        </authorList>
    </citation>
    <scope>NUCLEOTIDE SEQUENCE [LARGE SCALE GENOMIC DNA]</scope>
    <source>
        <strain evidence="1 2">Opo-243</strain>
    </source>
</reference>